<sequence>MGSTLALALSFLLRTTSGSKGVKKPLYATDKGFAVARGNDFGGASNSAPAGTFSKAPYSYTLLDAGKVKSAVSSAGATLSF</sequence>
<organism evidence="2 3">
    <name type="scientific">Rhizoctonia solani</name>
    <dbReference type="NCBI Taxonomy" id="456999"/>
    <lineage>
        <taxon>Eukaryota</taxon>
        <taxon>Fungi</taxon>
        <taxon>Dikarya</taxon>
        <taxon>Basidiomycota</taxon>
        <taxon>Agaricomycotina</taxon>
        <taxon>Agaricomycetes</taxon>
        <taxon>Cantharellales</taxon>
        <taxon>Ceratobasidiaceae</taxon>
        <taxon>Rhizoctonia</taxon>
    </lineage>
</organism>
<evidence type="ECO:0000313" key="3">
    <source>
        <dbReference type="Proteomes" id="UP000663826"/>
    </source>
</evidence>
<dbReference type="Proteomes" id="UP000663826">
    <property type="component" value="Unassembled WGS sequence"/>
</dbReference>
<reference evidence="2" key="1">
    <citation type="submission" date="2021-01" db="EMBL/GenBank/DDBJ databases">
        <authorList>
            <person name="Kaushik A."/>
        </authorList>
    </citation>
    <scope>NUCLEOTIDE SEQUENCE</scope>
    <source>
        <strain evidence="2">AG1-1B</strain>
    </source>
</reference>
<protein>
    <submittedName>
        <fullName evidence="2">Uncharacterized protein</fullName>
    </submittedName>
</protein>
<gene>
    <name evidence="2" type="ORF">RDB_LOCUS72646</name>
</gene>
<feature type="chain" id="PRO_5034272577" evidence="1">
    <location>
        <begin position="19"/>
        <end position="81"/>
    </location>
</feature>
<comment type="caution">
    <text evidence="2">The sequence shown here is derived from an EMBL/GenBank/DDBJ whole genome shotgun (WGS) entry which is preliminary data.</text>
</comment>
<keyword evidence="1" id="KW-0732">Signal</keyword>
<dbReference type="EMBL" id="CAJMWQ010001270">
    <property type="protein sequence ID" value="CAE6443849.1"/>
    <property type="molecule type" value="Genomic_DNA"/>
</dbReference>
<evidence type="ECO:0000313" key="2">
    <source>
        <dbReference type="EMBL" id="CAE6443849.1"/>
    </source>
</evidence>
<accession>A0A8H3GCD3</accession>
<proteinExistence type="predicted"/>
<feature type="signal peptide" evidence="1">
    <location>
        <begin position="1"/>
        <end position="18"/>
    </location>
</feature>
<name>A0A8H3GCD3_9AGAM</name>
<evidence type="ECO:0000256" key="1">
    <source>
        <dbReference type="SAM" id="SignalP"/>
    </source>
</evidence>
<dbReference type="AlphaFoldDB" id="A0A8H3GCD3"/>